<dbReference type="GO" id="GO:0015031">
    <property type="term" value="P:protein transport"/>
    <property type="evidence" value="ECO:0007669"/>
    <property type="project" value="TreeGrafter"/>
</dbReference>
<evidence type="ECO:0000313" key="3">
    <source>
        <dbReference type="Proteomes" id="UP001152795"/>
    </source>
</evidence>
<proteinExistence type="inferred from homology"/>
<evidence type="ECO:0000256" key="1">
    <source>
        <dbReference type="ARBA" id="ARBA00005298"/>
    </source>
</evidence>
<organism evidence="2 3">
    <name type="scientific">Paramuricea clavata</name>
    <name type="common">Red gorgonian</name>
    <name type="synonym">Violescent sea-whip</name>
    <dbReference type="NCBI Taxonomy" id="317549"/>
    <lineage>
        <taxon>Eukaryota</taxon>
        <taxon>Metazoa</taxon>
        <taxon>Cnidaria</taxon>
        <taxon>Anthozoa</taxon>
        <taxon>Octocorallia</taxon>
        <taxon>Malacalcyonacea</taxon>
        <taxon>Plexauridae</taxon>
        <taxon>Paramuricea</taxon>
    </lineage>
</organism>
<dbReference type="OrthoDB" id="2333384at2759"/>
<evidence type="ECO:0000313" key="2">
    <source>
        <dbReference type="EMBL" id="CAB4020268.1"/>
    </source>
</evidence>
<dbReference type="PANTHER" id="PTHR11188:SF17">
    <property type="entry name" value="FI21816P1"/>
    <property type="match status" value="1"/>
</dbReference>
<dbReference type="Proteomes" id="UP001152795">
    <property type="component" value="Unassembled WGS sequence"/>
</dbReference>
<comment type="similarity">
    <text evidence="1">Belongs to the arrestin family.</text>
</comment>
<dbReference type="Gene3D" id="2.60.40.640">
    <property type="match status" value="2"/>
</dbReference>
<comment type="caution">
    <text evidence="2">The sequence shown here is derived from an EMBL/GenBank/DDBJ whole genome shotgun (WGS) entry which is preliminary data.</text>
</comment>
<sequence>MVRKLQNFRVKIDGNGEVFYPGQQVSGVVIVVYVDQPMKLDQIKVKLEGLSYCYIDELVGDESGCETIYHCESQTLVNLQEILFRGSSTEKQPSGRRTYPFTFRLPSPLPSSFEGKKGHVRYYIEATVCRKSGRKDHVIRNPFTVNEIIDINLPQYSTAPHGTTRKRIGLIGCLCCVVGCVNMRASLNRSGYCPGEQIVLNASCENNSTRGMLCMRATLVQTFVIVLNRKRKRSQEQLHILMAGGFG</sequence>
<gene>
    <name evidence="2" type="ORF">PACLA_8A059799</name>
</gene>
<dbReference type="Pfam" id="PF00339">
    <property type="entry name" value="Arrestin_N"/>
    <property type="match status" value="1"/>
</dbReference>
<dbReference type="InterPro" id="IPR011021">
    <property type="entry name" value="Arrestin-like_N"/>
</dbReference>
<protein>
    <submittedName>
        <fullName evidence="2">Arrestin domain-containing 3-like</fullName>
    </submittedName>
</protein>
<dbReference type="PANTHER" id="PTHR11188">
    <property type="entry name" value="ARRESTIN DOMAIN CONTAINING PROTEIN"/>
    <property type="match status" value="1"/>
</dbReference>
<keyword evidence="3" id="KW-1185">Reference proteome</keyword>
<reference evidence="2" key="1">
    <citation type="submission" date="2020-04" db="EMBL/GenBank/DDBJ databases">
        <authorList>
            <person name="Alioto T."/>
            <person name="Alioto T."/>
            <person name="Gomez Garrido J."/>
        </authorList>
    </citation>
    <scope>NUCLEOTIDE SEQUENCE</scope>
    <source>
        <strain evidence="2">A484AB</strain>
    </source>
</reference>
<dbReference type="InterPro" id="IPR014756">
    <property type="entry name" value="Ig_E-set"/>
</dbReference>
<dbReference type="GO" id="GO:0005737">
    <property type="term" value="C:cytoplasm"/>
    <property type="evidence" value="ECO:0007669"/>
    <property type="project" value="TreeGrafter"/>
</dbReference>
<name>A0A6S7KIA5_PARCT</name>
<accession>A0A6S7KIA5</accession>
<dbReference type="AlphaFoldDB" id="A0A6S7KIA5"/>
<dbReference type="Pfam" id="PF02752">
    <property type="entry name" value="Arrestin_C"/>
    <property type="match status" value="1"/>
</dbReference>
<dbReference type="SUPFAM" id="SSF81296">
    <property type="entry name" value="E set domains"/>
    <property type="match status" value="2"/>
</dbReference>
<dbReference type="InterPro" id="IPR011022">
    <property type="entry name" value="Arrestin_C-like"/>
</dbReference>
<dbReference type="InterPro" id="IPR050357">
    <property type="entry name" value="Arrestin_domain-protein"/>
</dbReference>
<dbReference type="EMBL" id="CACRXK020010868">
    <property type="protein sequence ID" value="CAB4020268.1"/>
    <property type="molecule type" value="Genomic_DNA"/>
</dbReference>
<dbReference type="InterPro" id="IPR014752">
    <property type="entry name" value="Arrestin-like_C"/>
</dbReference>